<keyword evidence="9" id="KW-0732">Signal</keyword>
<keyword evidence="12" id="KW-1185">Reference proteome</keyword>
<evidence type="ECO:0000256" key="3">
    <source>
        <dbReference type="ARBA" id="ARBA00022670"/>
    </source>
</evidence>
<feature type="chain" id="PRO_5038968686" description="Peptidase M14 domain-containing protein" evidence="9">
    <location>
        <begin position="32"/>
        <end position="480"/>
    </location>
</feature>
<keyword evidence="6" id="KW-0482">Metalloprotease</keyword>
<feature type="region of interest" description="Disordered" evidence="8">
    <location>
        <begin position="430"/>
        <end position="480"/>
    </location>
</feature>
<reference evidence="11 12" key="1">
    <citation type="submission" date="2016-03" db="EMBL/GenBank/DDBJ databases">
        <title>Draft genome sequence of Paenibacillus antarcticus CECT 5836.</title>
        <authorList>
            <person name="Shin S.-K."/>
            <person name="Yi H."/>
        </authorList>
    </citation>
    <scope>NUCLEOTIDE SEQUENCE [LARGE SCALE GENOMIC DNA]</scope>
    <source>
        <strain evidence="11 12">CECT 5836</strain>
    </source>
</reference>
<dbReference type="InterPro" id="IPR000834">
    <property type="entry name" value="Peptidase_M14"/>
</dbReference>
<evidence type="ECO:0000256" key="7">
    <source>
        <dbReference type="PROSITE-ProRule" id="PRU01379"/>
    </source>
</evidence>
<feature type="domain" description="Peptidase M14" evidence="10">
    <location>
        <begin position="50"/>
        <end position="338"/>
    </location>
</feature>
<proteinExistence type="inferred from homology"/>
<dbReference type="Proteomes" id="UP000077355">
    <property type="component" value="Unassembled WGS sequence"/>
</dbReference>
<protein>
    <recommendedName>
        <fullName evidence="10">Peptidase M14 domain-containing protein</fullName>
    </recommendedName>
</protein>
<dbReference type="SMART" id="SM00631">
    <property type="entry name" value="Zn_pept"/>
    <property type="match status" value="1"/>
</dbReference>
<dbReference type="SUPFAM" id="SSF53187">
    <property type="entry name" value="Zn-dependent exopeptidases"/>
    <property type="match status" value="1"/>
</dbReference>
<dbReference type="RefSeq" id="WP_068646659.1">
    <property type="nucleotide sequence ID" value="NZ_CP043611.1"/>
</dbReference>
<dbReference type="GO" id="GO:0005615">
    <property type="term" value="C:extracellular space"/>
    <property type="evidence" value="ECO:0007669"/>
    <property type="project" value="TreeGrafter"/>
</dbReference>
<keyword evidence="5" id="KW-0862">Zinc</keyword>
<comment type="similarity">
    <text evidence="2 7">Belongs to the peptidase M14 family.</text>
</comment>
<evidence type="ECO:0000256" key="1">
    <source>
        <dbReference type="ARBA" id="ARBA00001947"/>
    </source>
</evidence>
<dbReference type="GO" id="GO:0006508">
    <property type="term" value="P:proteolysis"/>
    <property type="evidence" value="ECO:0007669"/>
    <property type="project" value="UniProtKB-KW"/>
</dbReference>
<dbReference type="AlphaFoldDB" id="A0A162MF43"/>
<keyword evidence="3" id="KW-0645">Protease</keyword>
<evidence type="ECO:0000256" key="9">
    <source>
        <dbReference type="SAM" id="SignalP"/>
    </source>
</evidence>
<keyword evidence="4" id="KW-0378">Hydrolase</keyword>
<dbReference type="EMBL" id="LVJI01000002">
    <property type="protein sequence ID" value="OAB47975.1"/>
    <property type="molecule type" value="Genomic_DNA"/>
</dbReference>
<evidence type="ECO:0000259" key="10">
    <source>
        <dbReference type="PROSITE" id="PS52035"/>
    </source>
</evidence>
<comment type="caution">
    <text evidence="11">The sequence shown here is derived from an EMBL/GenBank/DDBJ whole genome shotgun (WGS) entry which is preliminary data.</text>
</comment>
<evidence type="ECO:0000256" key="4">
    <source>
        <dbReference type="ARBA" id="ARBA00022801"/>
    </source>
</evidence>
<evidence type="ECO:0000256" key="5">
    <source>
        <dbReference type="ARBA" id="ARBA00022833"/>
    </source>
</evidence>
<dbReference type="Pfam" id="PF00246">
    <property type="entry name" value="Peptidase_M14"/>
    <property type="match status" value="1"/>
</dbReference>
<dbReference type="Gene3D" id="3.40.630.10">
    <property type="entry name" value="Zn peptidases"/>
    <property type="match status" value="1"/>
</dbReference>
<evidence type="ECO:0000256" key="8">
    <source>
        <dbReference type="SAM" id="MobiDB-lite"/>
    </source>
</evidence>
<sequence>MFRFTTNLATHCTRVSLIMVLLFLIMTTWSATPITASAAESSSNIVNPKQIYTYDIMTRDIQALAKQYPELIRYSSAGTSEYNRNLWLMEVGHGPINVLLNGSHHAREWISTILLMEMTENIAISERSDAKWGNYQIRELLDHITFQIVPMVNPDGVTLQQKGLHAFPKQDHAALLKMNGSSRNFKRWKANAKGIDLNRQYPADWEHIKYASPAPHYMNYKGKKPLEAKESQTMFKITTALKPAIAVSYHTSGEILYWNYKTPAINLKRDQAFARAYANKTGYTMVKPVPNPSGGGFTDWFIQNFGQPGLTPELNPHVGERDVPLSNWDRIWKLHKTDPWLIGTTALNYETDKLQAKESIGWIELMKTTTAYKWPMLDSLTFGKLPIGHYLVTRSKGTWLEITVDGHSYWISALNSRMLSIEEIAERLNPPMDPEEETNHDEIAPPTMSPEIPEQPNQEGEIPPVQDEGSRLGETVSSKK</sequence>
<dbReference type="PANTHER" id="PTHR11705:SF143">
    <property type="entry name" value="SLL0236 PROTEIN"/>
    <property type="match status" value="1"/>
</dbReference>
<organism evidence="11 12">
    <name type="scientific">Paenibacillus antarcticus</name>
    <dbReference type="NCBI Taxonomy" id="253703"/>
    <lineage>
        <taxon>Bacteria</taxon>
        <taxon>Bacillati</taxon>
        <taxon>Bacillota</taxon>
        <taxon>Bacilli</taxon>
        <taxon>Bacillales</taxon>
        <taxon>Paenibacillaceae</taxon>
        <taxon>Paenibacillus</taxon>
    </lineage>
</organism>
<dbReference type="GO" id="GO:0008270">
    <property type="term" value="F:zinc ion binding"/>
    <property type="evidence" value="ECO:0007669"/>
    <property type="project" value="InterPro"/>
</dbReference>
<dbReference type="GO" id="GO:0004181">
    <property type="term" value="F:metallocarboxypeptidase activity"/>
    <property type="evidence" value="ECO:0007669"/>
    <property type="project" value="InterPro"/>
</dbReference>
<evidence type="ECO:0000256" key="2">
    <source>
        <dbReference type="ARBA" id="ARBA00005988"/>
    </source>
</evidence>
<dbReference type="OrthoDB" id="9802862at2"/>
<dbReference type="PROSITE" id="PS52035">
    <property type="entry name" value="PEPTIDASE_M14"/>
    <property type="match status" value="1"/>
</dbReference>
<comment type="cofactor">
    <cofactor evidence="1">
        <name>Zn(2+)</name>
        <dbReference type="ChEBI" id="CHEBI:29105"/>
    </cofactor>
</comment>
<gene>
    <name evidence="11" type="ORF">PBAT_03620</name>
</gene>
<evidence type="ECO:0000256" key="6">
    <source>
        <dbReference type="ARBA" id="ARBA00023049"/>
    </source>
</evidence>
<accession>A0A162MF43</accession>
<feature type="active site" description="Proton donor/acceptor" evidence="7">
    <location>
        <position position="313"/>
    </location>
</feature>
<evidence type="ECO:0000313" key="11">
    <source>
        <dbReference type="EMBL" id="OAB47975.1"/>
    </source>
</evidence>
<feature type="signal peptide" evidence="9">
    <location>
        <begin position="1"/>
        <end position="31"/>
    </location>
</feature>
<dbReference type="PANTHER" id="PTHR11705">
    <property type="entry name" value="PROTEASE FAMILY M14 CARBOXYPEPTIDASE A,B"/>
    <property type="match status" value="1"/>
</dbReference>
<name>A0A162MF43_9BACL</name>
<evidence type="ECO:0000313" key="12">
    <source>
        <dbReference type="Proteomes" id="UP000077355"/>
    </source>
</evidence>